<keyword evidence="2" id="KW-1185">Reference proteome</keyword>
<protein>
    <recommendedName>
        <fullName evidence="3">ApeA N-terminal domain-containing protein</fullName>
    </recommendedName>
</protein>
<name>A0A0M3R8X8_9BACI</name>
<dbReference type="RefSeq" id="WP_053602189.1">
    <property type="nucleotide sequence ID" value="NZ_CP012600.1"/>
</dbReference>
<organism evidence="1 2">
    <name type="scientific">Bacillus gobiensis</name>
    <dbReference type="NCBI Taxonomy" id="1441095"/>
    <lineage>
        <taxon>Bacteria</taxon>
        <taxon>Bacillati</taxon>
        <taxon>Bacillota</taxon>
        <taxon>Bacilli</taxon>
        <taxon>Bacillales</taxon>
        <taxon>Bacillaceae</taxon>
        <taxon>Bacillus</taxon>
    </lineage>
</organism>
<proteinExistence type="predicted"/>
<dbReference type="OrthoDB" id="2206756at2"/>
<dbReference type="AlphaFoldDB" id="A0A0M3R8X8"/>
<sequence length="452" mass="53279">MITGLVHFQGKRCLFKLNDFTLKIEEIEDRENLYTNDLLTLLSLKKEEYPEQLFGETFENNKDIFFKFHYIIKTSLKTYTAKINYYILFSEKGYEYDGIGITADELNWFYDIRNAYKAETGNDGELNLETIPFKNLEKNFSFNLNKDKLQGSLNISRKFSSTELSPIQLYTELTFHLENTTKNCDTAAKLYNLTNQLLSFLCYRRNITFNTITLKKKDSSGLYRKVGQLFINEKKSNITEEKKLIRERLIGLPLIEDNLSSLFQKLADKNIYLSHIPQDSKDQNYITPARFILVTARFEWQFPITFDSYKDEFKFKAQKQEIISFLVKKVAENSGELKKYFKSVKRNIERTDLTLAKKINFALNHFKGELEIFIKNLYELDDPNLSEISDRIQEQRNNFAHGNISKEINPRITRDFFVLEWLNYAMILRDLGVSPHNIKIAINNLFQQRMAI</sequence>
<reference evidence="1 2" key="2">
    <citation type="journal article" date="2016" name="Int. J. Syst. Evol. Microbiol.">
        <title>Bacillus gobiensis sp. nov., isolated from a soil sample.</title>
        <authorList>
            <person name="Liu B."/>
            <person name="Liu G.H."/>
            <person name="Cetin S."/>
            <person name="Schumann P."/>
            <person name="Pan Z.Z."/>
            <person name="Chen Q.Q."/>
        </authorList>
    </citation>
    <scope>NUCLEOTIDE SEQUENCE [LARGE SCALE GENOMIC DNA]</scope>
    <source>
        <strain evidence="1 2">FJAT-4402</strain>
    </source>
</reference>
<evidence type="ECO:0000313" key="2">
    <source>
        <dbReference type="Proteomes" id="UP000067625"/>
    </source>
</evidence>
<reference evidence="2" key="1">
    <citation type="submission" date="2015-08" db="EMBL/GenBank/DDBJ databases">
        <title>Genome sequencing project for genomic taxonomy and phylogenomics of Bacillus-like bacteria.</title>
        <authorList>
            <person name="Liu B."/>
            <person name="Wang J."/>
            <person name="Zhu Y."/>
            <person name="Liu G."/>
            <person name="Chen Q."/>
            <person name="Chen Z."/>
            <person name="Lan J."/>
            <person name="Che J."/>
            <person name="Ge C."/>
            <person name="Shi H."/>
            <person name="Pan Z."/>
            <person name="Liu X."/>
        </authorList>
    </citation>
    <scope>NUCLEOTIDE SEQUENCE [LARGE SCALE GENOMIC DNA]</scope>
    <source>
        <strain evidence="2">FJAT-4402</strain>
    </source>
</reference>
<evidence type="ECO:0008006" key="3">
    <source>
        <dbReference type="Google" id="ProtNLM"/>
    </source>
</evidence>
<accession>A0A0M3R8X8</accession>
<gene>
    <name evidence="1" type="ORF">AM592_01805</name>
</gene>
<dbReference type="EMBL" id="CP012600">
    <property type="protein sequence ID" value="ALC80456.1"/>
    <property type="molecule type" value="Genomic_DNA"/>
</dbReference>
<evidence type="ECO:0000313" key="1">
    <source>
        <dbReference type="EMBL" id="ALC80456.1"/>
    </source>
</evidence>
<dbReference type="PATRIC" id="fig|1441095.3.peg.380"/>
<dbReference type="Proteomes" id="UP000067625">
    <property type="component" value="Chromosome"/>
</dbReference>